<dbReference type="AlphaFoldDB" id="A0A4R5KSE3"/>
<dbReference type="InterPro" id="IPR014044">
    <property type="entry name" value="CAP_dom"/>
</dbReference>
<dbReference type="InterPro" id="IPR014258">
    <property type="entry name" value="CAP_domain_YkwD-like"/>
</dbReference>
<evidence type="ECO:0000313" key="3">
    <source>
        <dbReference type="EMBL" id="TDF97747.1"/>
    </source>
</evidence>
<dbReference type="EMBL" id="SMRT01000005">
    <property type="protein sequence ID" value="TDF97747.1"/>
    <property type="molecule type" value="Genomic_DNA"/>
</dbReference>
<feature type="compositionally biased region" description="Pro residues" evidence="1">
    <location>
        <begin position="19"/>
        <end position="153"/>
    </location>
</feature>
<comment type="caution">
    <text evidence="3">The sequence shown here is derived from an EMBL/GenBank/DDBJ whole genome shotgun (WGS) entry which is preliminary data.</text>
</comment>
<dbReference type="SUPFAM" id="SSF55797">
    <property type="entry name" value="PR-1-like"/>
    <property type="match status" value="1"/>
</dbReference>
<dbReference type="Proteomes" id="UP000295636">
    <property type="component" value="Unassembled WGS sequence"/>
</dbReference>
<gene>
    <name evidence="3" type="ORF">E1757_13275</name>
</gene>
<dbReference type="NCBIfam" id="TIGR02909">
    <property type="entry name" value="spore_YkwD"/>
    <property type="match status" value="1"/>
</dbReference>
<dbReference type="CDD" id="cd05379">
    <property type="entry name" value="CAP_bacterial"/>
    <property type="match status" value="1"/>
</dbReference>
<dbReference type="Pfam" id="PF00188">
    <property type="entry name" value="CAP"/>
    <property type="match status" value="1"/>
</dbReference>
<dbReference type="OrthoDB" id="9783944at2"/>
<proteinExistence type="predicted"/>
<name>A0A4R5KSE3_9BACL</name>
<accession>A0A4R5KSE3</accession>
<evidence type="ECO:0000313" key="4">
    <source>
        <dbReference type="Proteomes" id="UP000295636"/>
    </source>
</evidence>
<feature type="domain" description="SCP" evidence="2">
    <location>
        <begin position="166"/>
        <end position="281"/>
    </location>
</feature>
<sequence>MDDKTLESLLWAYGNAKLPPKPAPKPGPQTGPTPAPAPSKPGPQTGPTPAPAPSKPGPQAGPTPAPAPSKPGPQAGPTPAPAPSKPGPQAGPIPAPAPSKPPGPQTSPTPAPAPHKPGPQAGPTPAPAPSKPGPQTGPTPAPTPAPEPAPIPLIPGELSSEERQMVELINQARKDAGLAPLIVNAELSKTARMKSRDMADHNYFSHQSPTYGSPLELIKKFGISYASAEENIACNQTVMAAQLALMNSSSQRANILSKDFTEIGVGIADGGSCGKMFTQQFIRK</sequence>
<evidence type="ECO:0000259" key="2">
    <source>
        <dbReference type="Pfam" id="PF00188"/>
    </source>
</evidence>
<dbReference type="Gene3D" id="3.40.33.10">
    <property type="entry name" value="CAP"/>
    <property type="match status" value="1"/>
</dbReference>
<dbReference type="InterPro" id="IPR035940">
    <property type="entry name" value="CAP_sf"/>
</dbReference>
<organism evidence="3 4">
    <name type="scientific">Paenibacillus piri</name>
    <dbReference type="NCBI Taxonomy" id="2547395"/>
    <lineage>
        <taxon>Bacteria</taxon>
        <taxon>Bacillati</taxon>
        <taxon>Bacillota</taxon>
        <taxon>Bacilli</taxon>
        <taxon>Bacillales</taxon>
        <taxon>Paenibacillaceae</taxon>
        <taxon>Paenibacillus</taxon>
    </lineage>
</organism>
<protein>
    <recommendedName>
        <fullName evidence="2">SCP domain-containing protein</fullName>
    </recommendedName>
</protein>
<keyword evidence="4" id="KW-1185">Reference proteome</keyword>
<dbReference type="PANTHER" id="PTHR31157:SF1">
    <property type="entry name" value="SCP DOMAIN-CONTAINING PROTEIN"/>
    <property type="match status" value="1"/>
</dbReference>
<reference evidence="3 4" key="1">
    <citation type="submission" date="2019-03" db="EMBL/GenBank/DDBJ databases">
        <title>This is whole genome sequence of Paenibacillus sp MS74 strain.</title>
        <authorList>
            <person name="Trinh H.N."/>
        </authorList>
    </citation>
    <scope>NUCLEOTIDE SEQUENCE [LARGE SCALE GENOMIC DNA]</scope>
    <source>
        <strain evidence="3 4">MS74</strain>
    </source>
</reference>
<evidence type="ECO:0000256" key="1">
    <source>
        <dbReference type="SAM" id="MobiDB-lite"/>
    </source>
</evidence>
<dbReference type="PANTHER" id="PTHR31157">
    <property type="entry name" value="SCP DOMAIN-CONTAINING PROTEIN"/>
    <property type="match status" value="1"/>
</dbReference>
<feature type="region of interest" description="Disordered" evidence="1">
    <location>
        <begin position="1"/>
        <end position="155"/>
    </location>
</feature>